<reference evidence="1" key="1">
    <citation type="submission" date="2020-08" db="EMBL/GenBank/DDBJ databases">
        <title>Multicomponent nature underlies the extraordinary mechanical properties of spider dragline silk.</title>
        <authorList>
            <person name="Kono N."/>
            <person name="Nakamura H."/>
            <person name="Mori M."/>
            <person name="Yoshida Y."/>
            <person name="Ohtoshi R."/>
            <person name="Malay A.D."/>
            <person name="Moran D.A.P."/>
            <person name="Tomita M."/>
            <person name="Numata K."/>
            <person name="Arakawa K."/>
        </authorList>
    </citation>
    <scope>NUCLEOTIDE SEQUENCE</scope>
</reference>
<accession>A0A8X6QDM6</accession>
<evidence type="ECO:0000313" key="1">
    <source>
        <dbReference type="EMBL" id="GFU13256.1"/>
    </source>
</evidence>
<gene>
    <name evidence="1" type="ORF">NPIL_510481</name>
</gene>
<comment type="caution">
    <text evidence="1">The sequence shown here is derived from an EMBL/GenBank/DDBJ whole genome shotgun (WGS) entry which is preliminary data.</text>
</comment>
<keyword evidence="2" id="KW-1185">Reference proteome</keyword>
<sequence length="173" mass="19180">MGIGARIGGESEGALLWRHHTHVTRGERILPSQGRCRKIETIPNRNKTIKRWESPEGCPIQKRTHLAPKTGNNLCPFLAPFSRTTSLVVLSLQVDQATKGAVLKFTRSILPANRSEKNLCWKSPSVAKRAGNAPIGSEWPIEGERERAVCGYDKFATLALLKSCKHLCTWRAG</sequence>
<name>A0A8X6QDM6_NEPPI</name>
<protein>
    <submittedName>
        <fullName evidence="1">Uncharacterized protein</fullName>
    </submittedName>
</protein>
<proteinExistence type="predicted"/>
<dbReference type="Proteomes" id="UP000887013">
    <property type="component" value="Unassembled WGS sequence"/>
</dbReference>
<dbReference type="AlphaFoldDB" id="A0A8X6QDM6"/>
<dbReference type="EMBL" id="BMAW01029693">
    <property type="protein sequence ID" value="GFU13256.1"/>
    <property type="molecule type" value="Genomic_DNA"/>
</dbReference>
<organism evidence="1 2">
    <name type="scientific">Nephila pilipes</name>
    <name type="common">Giant wood spider</name>
    <name type="synonym">Nephila maculata</name>
    <dbReference type="NCBI Taxonomy" id="299642"/>
    <lineage>
        <taxon>Eukaryota</taxon>
        <taxon>Metazoa</taxon>
        <taxon>Ecdysozoa</taxon>
        <taxon>Arthropoda</taxon>
        <taxon>Chelicerata</taxon>
        <taxon>Arachnida</taxon>
        <taxon>Araneae</taxon>
        <taxon>Araneomorphae</taxon>
        <taxon>Entelegynae</taxon>
        <taxon>Araneoidea</taxon>
        <taxon>Nephilidae</taxon>
        <taxon>Nephila</taxon>
    </lineage>
</organism>
<evidence type="ECO:0000313" key="2">
    <source>
        <dbReference type="Proteomes" id="UP000887013"/>
    </source>
</evidence>